<comment type="similarity">
    <text evidence="1">Belongs to the LeuD family. LeuD type 1 subfamily.</text>
</comment>
<evidence type="ECO:0000256" key="1">
    <source>
        <dbReference type="ARBA" id="ARBA00009845"/>
    </source>
</evidence>
<dbReference type="GO" id="GO:0008652">
    <property type="term" value="P:amino acid biosynthetic process"/>
    <property type="evidence" value="ECO:0007669"/>
    <property type="project" value="UniProtKB-KW"/>
</dbReference>
<protein>
    <recommendedName>
        <fullName evidence="6">Aconitase A/isopropylmalate dehydratase small subunit swivel domain-containing protein</fullName>
    </recommendedName>
</protein>
<keyword evidence="3" id="KW-0028">Amino-acid biosynthesis</keyword>
<dbReference type="InterPro" id="IPR050075">
    <property type="entry name" value="LeuD"/>
</dbReference>
<comment type="subunit">
    <text evidence="2">Heterodimer of LeuC and LeuD.</text>
</comment>
<evidence type="ECO:0000259" key="6">
    <source>
        <dbReference type="Pfam" id="PF00694"/>
    </source>
</evidence>
<organism evidence="7">
    <name type="scientific">marine metagenome</name>
    <dbReference type="NCBI Taxonomy" id="408172"/>
    <lineage>
        <taxon>unclassified sequences</taxon>
        <taxon>metagenomes</taxon>
        <taxon>ecological metagenomes</taxon>
    </lineage>
</organism>
<dbReference type="AlphaFoldDB" id="A0A381R7U4"/>
<dbReference type="NCBIfam" id="NF002458">
    <property type="entry name" value="PRK01641.1"/>
    <property type="match status" value="1"/>
</dbReference>
<dbReference type="EMBL" id="UINC01001740">
    <property type="protein sequence ID" value="SUZ87805.1"/>
    <property type="molecule type" value="Genomic_DNA"/>
</dbReference>
<dbReference type="Pfam" id="PF00694">
    <property type="entry name" value="Aconitase_C"/>
    <property type="match status" value="1"/>
</dbReference>
<gene>
    <name evidence="7" type="ORF">METZ01_LOCUS40659</name>
</gene>
<dbReference type="Gene3D" id="3.20.19.10">
    <property type="entry name" value="Aconitase, domain 4"/>
    <property type="match status" value="1"/>
</dbReference>
<dbReference type="PANTHER" id="PTHR43345">
    <property type="entry name" value="3-ISOPROPYLMALATE DEHYDRATASE SMALL SUBUNIT 2-RELATED-RELATED"/>
    <property type="match status" value="1"/>
</dbReference>
<reference evidence="7" key="1">
    <citation type="submission" date="2018-05" db="EMBL/GenBank/DDBJ databases">
        <authorList>
            <person name="Lanie J.A."/>
            <person name="Ng W.-L."/>
            <person name="Kazmierczak K.M."/>
            <person name="Andrzejewski T.M."/>
            <person name="Davidsen T.M."/>
            <person name="Wayne K.J."/>
            <person name="Tettelin H."/>
            <person name="Glass J.I."/>
            <person name="Rusch D."/>
            <person name="Podicherti R."/>
            <person name="Tsui H.-C.T."/>
            <person name="Winkler M.E."/>
        </authorList>
    </citation>
    <scope>NUCLEOTIDE SEQUENCE</scope>
</reference>
<evidence type="ECO:0000256" key="4">
    <source>
        <dbReference type="ARBA" id="ARBA00023239"/>
    </source>
</evidence>
<evidence type="ECO:0000256" key="3">
    <source>
        <dbReference type="ARBA" id="ARBA00022605"/>
    </source>
</evidence>
<feature type="domain" description="Aconitase A/isopropylmalate dehydratase small subunit swivel" evidence="6">
    <location>
        <begin position="10"/>
        <end position="115"/>
    </location>
</feature>
<dbReference type="CDD" id="cd01577">
    <property type="entry name" value="IPMI_Swivel"/>
    <property type="match status" value="1"/>
</dbReference>
<dbReference type="PANTHER" id="PTHR43345:SF5">
    <property type="entry name" value="3-ISOPROPYLMALATE DEHYDRATASE SMALL SUBUNIT"/>
    <property type="match status" value="1"/>
</dbReference>
<proteinExistence type="inferred from homology"/>
<comment type="pathway">
    <text evidence="5">Amino-acid biosynthesis.</text>
</comment>
<keyword evidence="4" id="KW-0456">Lyase</keyword>
<accession>A0A381R7U4</accession>
<feature type="non-terminal residue" evidence="7">
    <location>
        <position position="1"/>
    </location>
</feature>
<evidence type="ECO:0000256" key="5">
    <source>
        <dbReference type="ARBA" id="ARBA00029440"/>
    </source>
</evidence>
<name>A0A381R7U4_9ZZZZ</name>
<dbReference type="GO" id="GO:0016829">
    <property type="term" value="F:lyase activity"/>
    <property type="evidence" value="ECO:0007669"/>
    <property type="project" value="UniProtKB-KW"/>
</dbReference>
<dbReference type="InterPro" id="IPR033940">
    <property type="entry name" value="IPMI_Swivel"/>
</dbReference>
<dbReference type="InterPro" id="IPR000573">
    <property type="entry name" value="AconitaseA/IPMdHydase_ssu_swvl"/>
</dbReference>
<evidence type="ECO:0000313" key="7">
    <source>
        <dbReference type="EMBL" id="SUZ87805.1"/>
    </source>
</evidence>
<dbReference type="SUPFAM" id="SSF52016">
    <property type="entry name" value="LeuD/IlvD-like"/>
    <property type="match status" value="1"/>
</dbReference>
<evidence type="ECO:0000256" key="2">
    <source>
        <dbReference type="ARBA" id="ARBA00011271"/>
    </source>
</evidence>
<dbReference type="InterPro" id="IPR015928">
    <property type="entry name" value="Aconitase/3IPM_dehydase_swvl"/>
</dbReference>
<sequence>VSTCVDRLEGPGLPLRGDNIDTDRIIPARFLKAVTFDGLGDHVFEDDREALADHPFSNPAYQQAHVLFTNDNFGSGSSREHAPQALKRWGISACVGESFSEIFRGNSLAIGLPCVTVSHEDIERLMSVVEATPSARFTLVLSDRTLTVDGTSVSVGIEDSVRDAFLTGTWDATGMLLDDFDVVRGVASRVPYIRGF</sequence>